<dbReference type="InterPro" id="IPR000242">
    <property type="entry name" value="PTP_cat"/>
</dbReference>
<evidence type="ECO:0000313" key="3">
    <source>
        <dbReference type="EMBL" id="VDM77681.1"/>
    </source>
</evidence>
<dbReference type="EMBL" id="UYYB01099855">
    <property type="protein sequence ID" value="VDM77681.1"/>
    <property type="molecule type" value="Genomic_DNA"/>
</dbReference>
<dbReference type="PROSITE" id="PS50056">
    <property type="entry name" value="TYR_PHOSPHATASE_2"/>
    <property type="match status" value="1"/>
</dbReference>
<protein>
    <recommendedName>
        <fullName evidence="5">Tyrosine specific protein phosphatases domain-containing protein</fullName>
    </recommendedName>
</protein>
<dbReference type="PANTHER" id="PTHR46163:SF5">
    <property type="entry name" value="TYROSINE-PROTEIN PHOSPHATASE"/>
    <property type="match status" value="1"/>
</dbReference>
<dbReference type="SUPFAM" id="SSF52799">
    <property type="entry name" value="(Phosphotyrosine protein) phosphatases II"/>
    <property type="match status" value="1"/>
</dbReference>
<dbReference type="AlphaFoldDB" id="A0A3P7IXJ4"/>
<name>A0A3P7IXJ4_STRVU</name>
<dbReference type="InterPro" id="IPR016130">
    <property type="entry name" value="Tyr_Pase_AS"/>
</dbReference>
<evidence type="ECO:0008006" key="5">
    <source>
        <dbReference type="Google" id="ProtNLM"/>
    </source>
</evidence>
<gene>
    <name evidence="3" type="ORF">SVUK_LOCUS12679</name>
</gene>
<dbReference type="InterPro" id="IPR029021">
    <property type="entry name" value="Prot-tyrosine_phosphatase-like"/>
</dbReference>
<dbReference type="GO" id="GO:0004725">
    <property type="term" value="F:protein tyrosine phosphatase activity"/>
    <property type="evidence" value="ECO:0007669"/>
    <property type="project" value="InterPro"/>
</dbReference>
<dbReference type="Proteomes" id="UP000270094">
    <property type="component" value="Unassembled WGS sequence"/>
</dbReference>
<dbReference type="SMART" id="SM00404">
    <property type="entry name" value="PTPc_motif"/>
    <property type="match status" value="1"/>
</dbReference>
<dbReference type="PANTHER" id="PTHR46163">
    <property type="entry name" value="TYROSINE-PROTEIN PHOSPHATASE-RELATED"/>
    <property type="match status" value="1"/>
</dbReference>
<sequence>MRVSAGIVDTVKLVAPRLEVYSDDRHETRVLSPEEVTVVVCILKVRFARADGTVDTRDIRHYQWQDWPDRGVPPCRLTSMELLSRVRGTTKPIVVHCSAGIGRTGTIVAIEYILGQTSI</sequence>
<dbReference type="InterPro" id="IPR003595">
    <property type="entry name" value="Tyr_Pase_cat"/>
</dbReference>
<dbReference type="InterPro" id="IPR000387">
    <property type="entry name" value="Tyr_Pase_dom"/>
</dbReference>
<dbReference type="PRINTS" id="PR00700">
    <property type="entry name" value="PRTYPHPHTASE"/>
</dbReference>
<dbReference type="InterPro" id="IPR052782">
    <property type="entry name" value="Oocyte-zygote_transition_reg"/>
</dbReference>
<proteinExistence type="predicted"/>
<dbReference type="PROSITE" id="PS00383">
    <property type="entry name" value="TYR_PHOSPHATASE_1"/>
    <property type="match status" value="1"/>
</dbReference>
<feature type="domain" description="Tyrosine-protein phosphatase" evidence="1">
    <location>
        <begin position="43"/>
        <end position="119"/>
    </location>
</feature>
<feature type="domain" description="Tyrosine specific protein phosphatases" evidence="2">
    <location>
        <begin position="87"/>
        <end position="119"/>
    </location>
</feature>
<dbReference type="Pfam" id="PF00102">
    <property type="entry name" value="Y_phosphatase"/>
    <property type="match status" value="1"/>
</dbReference>
<reference evidence="3 4" key="1">
    <citation type="submission" date="2018-11" db="EMBL/GenBank/DDBJ databases">
        <authorList>
            <consortium name="Pathogen Informatics"/>
        </authorList>
    </citation>
    <scope>NUCLEOTIDE SEQUENCE [LARGE SCALE GENOMIC DNA]</scope>
</reference>
<dbReference type="Gene3D" id="3.90.190.10">
    <property type="entry name" value="Protein tyrosine phosphatase superfamily"/>
    <property type="match status" value="1"/>
</dbReference>
<accession>A0A3P7IXJ4</accession>
<evidence type="ECO:0000259" key="2">
    <source>
        <dbReference type="PROSITE" id="PS50056"/>
    </source>
</evidence>
<dbReference type="PROSITE" id="PS50055">
    <property type="entry name" value="TYR_PHOSPHATASE_PTP"/>
    <property type="match status" value="1"/>
</dbReference>
<organism evidence="3 4">
    <name type="scientific">Strongylus vulgaris</name>
    <name type="common">Blood worm</name>
    <dbReference type="NCBI Taxonomy" id="40348"/>
    <lineage>
        <taxon>Eukaryota</taxon>
        <taxon>Metazoa</taxon>
        <taxon>Ecdysozoa</taxon>
        <taxon>Nematoda</taxon>
        <taxon>Chromadorea</taxon>
        <taxon>Rhabditida</taxon>
        <taxon>Rhabditina</taxon>
        <taxon>Rhabditomorpha</taxon>
        <taxon>Strongyloidea</taxon>
        <taxon>Strongylidae</taxon>
        <taxon>Strongylus</taxon>
    </lineage>
</organism>
<evidence type="ECO:0000259" key="1">
    <source>
        <dbReference type="PROSITE" id="PS50055"/>
    </source>
</evidence>
<keyword evidence="4" id="KW-1185">Reference proteome</keyword>
<evidence type="ECO:0000313" key="4">
    <source>
        <dbReference type="Proteomes" id="UP000270094"/>
    </source>
</evidence>
<dbReference type="OrthoDB" id="8815311at2759"/>